<comment type="caution">
    <text evidence="2">The sequence shown here is derived from an EMBL/GenBank/DDBJ whole genome shotgun (WGS) entry which is preliminary data.</text>
</comment>
<sequence>MFNFKKKKESPQEQGFDASGVNAEGFAGDRHLSEEDTEIYTDLSIHPDWHLPEEEVYVYRFLNLELPPLRPNQVSVYGVEVKEKDGGLIVDAFVRNSLRKGIEMKTASILILDKQGETIARKTFDLTKVGTIPGGASRPWTFLFPPSSVFHDAGILPVHGWRLALELKQTTEHTLDLDERWKEALTIEDFTKLKKLVSTLSPPKNGEVNFFSLYASQSDQGDLHVNLLIRNGSNKDLTLRNLPLRVEDATEEVIAEGGFQLNSLLVKAHTSKPWAFVFPADTLAKTEIDLSKWKAYPVK</sequence>
<accession>A0A059NVA1</accession>
<gene>
    <name evidence="2" type="ORF">BN983_01214</name>
</gene>
<keyword evidence="3" id="KW-1185">Reference proteome</keyword>
<dbReference type="EMBL" id="CCDI010000001">
    <property type="protein sequence ID" value="CDQ22995.1"/>
    <property type="molecule type" value="Genomic_DNA"/>
</dbReference>
<dbReference type="RefSeq" id="WP_035506514.1">
    <property type="nucleotide sequence ID" value="NZ_CCDH010000001.1"/>
</dbReference>
<protein>
    <recommendedName>
        <fullName evidence="4">Accessory Sec system S-layer assembly protein</fullName>
    </recommendedName>
</protein>
<dbReference type="NCBIfam" id="TIGR04398">
    <property type="entry name" value="SLAP_DUP"/>
    <property type="match status" value="2"/>
</dbReference>
<evidence type="ECO:0000313" key="2">
    <source>
        <dbReference type="EMBL" id="CDQ22995.1"/>
    </source>
</evidence>
<dbReference type="Proteomes" id="UP000028868">
    <property type="component" value="Unassembled WGS sequence"/>
</dbReference>
<dbReference type="AlphaFoldDB" id="A0A059NVA1"/>
<organism evidence="2 3">
    <name type="scientific">Halobacillus karajensis</name>
    <dbReference type="NCBI Taxonomy" id="195088"/>
    <lineage>
        <taxon>Bacteria</taxon>
        <taxon>Bacillati</taxon>
        <taxon>Bacillota</taxon>
        <taxon>Bacilli</taxon>
        <taxon>Bacillales</taxon>
        <taxon>Bacillaceae</taxon>
        <taxon>Halobacillus</taxon>
    </lineage>
</organism>
<name>A0A059NVA1_9BACI</name>
<dbReference type="InterPro" id="IPR030910">
    <property type="entry name" value="SLAP_dom"/>
</dbReference>
<dbReference type="NCBIfam" id="TIGR04399">
    <property type="entry name" value="acc_Sec_SLAP"/>
    <property type="match status" value="1"/>
</dbReference>
<evidence type="ECO:0008006" key="4">
    <source>
        <dbReference type="Google" id="ProtNLM"/>
    </source>
</evidence>
<reference evidence="2 3" key="2">
    <citation type="submission" date="2014-05" db="EMBL/GenBank/DDBJ databases">
        <title>Draft genome sequence of Halobacillus karajensis HK-03.</title>
        <authorList>
            <person name="Khelaifia S."/>
            <person name="Croce O."/>
            <person name="Lagier J.C."/>
            <person name="Raoult D."/>
        </authorList>
    </citation>
    <scope>NUCLEOTIDE SEQUENCE [LARGE SCALE GENOMIC DNA]</scope>
    <source>
        <strain evidence="2 3">HD-03</strain>
    </source>
</reference>
<evidence type="ECO:0000256" key="1">
    <source>
        <dbReference type="SAM" id="MobiDB-lite"/>
    </source>
</evidence>
<proteinExistence type="predicted"/>
<evidence type="ECO:0000313" key="3">
    <source>
        <dbReference type="Proteomes" id="UP000028868"/>
    </source>
</evidence>
<feature type="region of interest" description="Disordered" evidence="1">
    <location>
        <begin position="1"/>
        <end position="22"/>
    </location>
</feature>
<dbReference type="InterPro" id="IPR030911">
    <property type="entry name" value="Sec_acc_SLAP"/>
</dbReference>
<reference evidence="3" key="1">
    <citation type="submission" date="2014-03" db="EMBL/GenBank/DDBJ databases">
        <authorList>
            <person name="Urmite Genomes U."/>
        </authorList>
    </citation>
    <scope>NUCLEOTIDE SEQUENCE [LARGE SCALE GENOMIC DNA]</scope>
    <source>
        <strain evidence="3">HD-03</strain>
    </source>
</reference>